<dbReference type="EMBL" id="DXBS01000141">
    <property type="protein sequence ID" value="HIZ25341.1"/>
    <property type="molecule type" value="Genomic_DNA"/>
</dbReference>
<reference evidence="4" key="1">
    <citation type="journal article" date="2021" name="PeerJ">
        <title>Extensive microbial diversity within the chicken gut microbiome revealed by metagenomics and culture.</title>
        <authorList>
            <person name="Gilroy R."/>
            <person name="Ravi A."/>
            <person name="Getino M."/>
            <person name="Pursley I."/>
            <person name="Horton D.L."/>
            <person name="Alikhan N.F."/>
            <person name="Baker D."/>
            <person name="Gharbi K."/>
            <person name="Hall N."/>
            <person name="Watson M."/>
            <person name="Adriaenssens E.M."/>
            <person name="Foster-Nyarko E."/>
            <person name="Jarju S."/>
            <person name="Secka A."/>
            <person name="Antonio M."/>
            <person name="Oren A."/>
            <person name="Chaudhuri R.R."/>
            <person name="La Ragione R."/>
            <person name="Hildebrand F."/>
            <person name="Pallen M.J."/>
        </authorList>
    </citation>
    <scope>NUCLEOTIDE SEQUENCE</scope>
    <source>
        <strain evidence="4">CHK33-5263</strain>
    </source>
</reference>
<proteinExistence type="predicted"/>
<name>A0A9D2DXU0_9FIRM</name>
<dbReference type="InterPro" id="IPR026870">
    <property type="entry name" value="Zinc_ribbon_dom"/>
</dbReference>
<evidence type="ECO:0000259" key="2">
    <source>
        <dbReference type="Pfam" id="PF13240"/>
    </source>
</evidence>
<keyword evidence="1" id="KW-0472">Membrane</keyword>
<feature type="domain" description="Zinc-ribbon" evidence="2">
    <location>
        <begin position="3"/>
        <end position="24"/>
    </location>
</feature>
<evidence type="ECO:0000313" key="4">
    <source>
        <dbReference type="EMBL" id="HIZ25341.1"/>
    </source>
</evidence>
<feature type="domain" description="DUF4234" evidence="3">
    <location>
        <begin position="54"/>
        <end position="125"/>
    </location>
</feature>
<gene>
    <name evidence="4" type="ORF">H9812_07760</name>
</gene>
<protein>
    <submittedName>
        <fullName evidence="4">DUF4234 domain-containing protein</fullName>
    </submittedName>
</protein>
<keyword evidence="1" id="KW-0812">Transmembrane</keyword>
<feature type="transmembrane region" description="Helical" evidence="1">
    <location>
        <begin position="59"/>
        <end position="79"/>
    </location>
</feature>
<dbReference type="Pfam" id="PF13240">
    <property type="entry name" value="Zn_Ribbon_1"/>
    <property type="match status" value="1"/>
</dbReference>
<dbReference type="AlphaFoldDB" id="A0A9D2DXU0"/>
<feature type="transmembrane region" description="Helical" evidence="1">
    <location>
        <begin position="99"/>
        <end position="118"/>
    </location>
</feature>
<sequence length="178" mass="19732">MKYCTKCGTQLSDDTAFCPNCGQSVGTFTPAPAGSASAAYQPAPVVVRKLKTNRGMIKYFLLSLITFGIYGLVVLSSVSTDINTIASRYDGKRTMHYCLLFFIVSWLTLGIGVLVWFHRVSARIGRELDRRGIDYHFGAGSYWGWNILGTIIVVGPFVYIHKLLKSMNLLAEDYNVKG</sequence>
<dbReference type="Pfam" id="PF14018">
    <property type="entry name" value="DUF4234"/>
    <property type="match status" value="1"/>
</dbReference>
<dbReference type="Gene3D" id="1.20.140.150">
    <property type="match status" value="1"/>
</dbReference>
<evidence type="ECO:0000259" key="3">
    <source>
        <dbReference type="Pfam" id="PF14018"/>
    </source>
</evidence>
<keyword evidence="1" id="KW-1133">Transmembrane helix</keyword>
<evidence type="ECO:0000313" key="5">
    <source>
        <dbReference type="Proteomes" id="UP000824044"/>
    </source>
</evidence>
<evidence type="ECO:0000256" key="1">
    <source>
        <dbReference type="SAM" id="Phobius"/>
    </source>
</evidence>
<dbReference type="InterPro" id="IPR025328">
    <property type="entry name" value="DUF4234"/>
</dbReference>
<organism evidence="4 5">
    <name type="scientific">Candidatus Gallimonas intestinigallinarum</name>
    <dbReference type="NCBI Taxonomy" id="2838604"/>
    <lineage>
        <taxon>Bacteria</taxon>
        <taxon>Bacillati</taxon>
        <taxon>Bacillota</taxon>
        <taxon>Clostridia</taxon>
        <taxon>Candidatus Gallimonas</taxon>
    </lineage>
</organism>
<comment type="caution">
    <text evidence="4">The sequence shown here is derived from an EMBL/GenBank/DDBJ whole genome shotgun (WGS) entry which is preliminary data.</text>
</comment>
<feature type="transmembrane region" description="Helical" evidence="1">
    <location>
        <begin position="139"/>
        <end position="160"/>
    </location>
</feature>
<reference evidence="4" key="2">
    <citation type="submission" date="2021-04" db="EMBL/GenBank/DDBJ databases">
        <authorList>
            <person name="Gilroy R."/>
        </authorList>
    </citation>
    <scope>NUCLEOTIDE SEQUENCE</scope>
    <source>
        <strain evidence="4">CHK33-5263</strain>
    </source>
</reference>
<accession>A0A9D2DXU0</accession>
<dbReference type="Proteomes" id="UP000824044">
    <property type="component" value="Unassembled WGS sequence"/>
</dbReference>